<dbReference type="RefSeq" id="WP_234541894.1">
    <property type="nucleotide sequence ID" value="NZ_CAKMAB010000072.1"/>
</dbReference>
<evidence type="ECO:0000256" key="1">
    <source>
        <dbReference type="SAM" id="Coils"/>
    </source>
</evidence>
<evidence type="ECO:0000313" key="2">
    <source>
        <dbReference type="EMBL" id="CAH1059823.1"/>
    </source>
</evidence>
<sequence>MDEKILNGLYVWIDSLKEEARKKAHLAEDKSIELAVLELRKDMAEESVDKIEDALSREKFYNKFIKEVDEEIGRVKAELSDLRSDRKEFTNHVNALENAIQRSSYRRE</sequence>
<keyword evidence="1" id="KW-0175">Coiled coil</keyword>
<evidence type="ECO:0000313" key="3">
    <source>
        <dbReference type="Proteomes" id="UP000838749"/>
    </source>
</evidence>
<dbReference type="EMBL" id="CAKMAB010000072">
    <property type="protein sequence ID" value="CAH1059823.1"/>
    <property type="molecule type" value="Genomic_DNA"/>
</dbReference>
<reference evidence="2" key="1">
    <citation type="submission" date="2021-12" db="EMBL/GenBank/DDBJ databases">
        <authorList>
            <person name="Criscuolo A."/>
        </authorList>
    </citation>
    <scope>NUCLEOTIDE SEQUENCE</scope>
    <source>
        <strain evidence="2">CIP111894</strain>
    </source>
</reference>
<feature type="coiled-coil region" evidence="1">
    <location>
        <begin position="34"/>
        <end position="99"/>
    </location>
</feature>
<evidence type="ECO:0008006" key="4">
    <source>
        <dbReference type="Google" id="ProtNLM"/>
    </source>
</evidence>
<gene>
    <name evidence="2" type="ORF">PAECIP111894_06035</name>
</gene>
<name>A0ABM9BNW3_9BACL</name>
<protein>
    <recommendedName>
        <fullName evidence="4">ATPase</fullName>
    </recommendedName>
</protein>
<comment type="caution">
    <text evidence="2">The sequence shown here is derived from an EMBL/GenBank/DDBJ whole genome shotgun (WGS) entry which is preliminary data.</text>
</comment>
<proteinExistence type="predicted"/>
<dbReference type="Proteomes" id="UP000838749">
    <property type="component" value="Unassembled WGS sequence"/>
</dbReference>
<organism evidence="2 3">
    <name type="scientific">Paenibacillus pseudetheri</name>
    <dbReference type="NCBI Taxonomy" id="2897682"/>
    <lineage>
        <taxon>Bacteria</taxon>
        <taxon>Bacillati</taxon>
        <taxon>Bacillota</taxon>
        <taxon>Bacilli</taxon>
        <taxon>Bacillales</taxon>
        <taxon>Paenibacillaceae</taxon>
        <taxon>Paenibacillus</taxon>
    </lineage>
</organism>
<keyword evidence="3" id="KW-1185">Reference proteome</keyword>
<accession>A0ABM9BNW3</accession>